<dbReference type="AlphaFoldDB" id="A0A501XGJ4"/>
<dbReference type="GO" id="GO:0003677">
    <property type="term" value="F:DNA binding"/>
    <property type="evidence" value="ECO:0007669"/>
    <property type="project" value="UniProtKB-KW"/>
</dbReference>
<keyword evidence="3" id="KW-0804">Transcription</keyword>
<evidence type="ECO:0000259" key="4">
    <source>
        <dbReference type="Pfam" id="PF00392"/>
    </source>
</evidence>
<dbReference type="Gene3D" id="1.10.10.10">
    <property type="entry name" value="Winged helix-like DNA-binding domain superfamily/Winged helix DNA-binding domain"/>
    <property type="match status" value="1"/>
</dbReference>
<dbReference type="InterPro" id="IPR000524">
    <property type="entry name" value="Tscrpt_reg_HTH_GntR"/>
</dbReference>
<evidence type="ECO:0000256" key="2">
    <source>
        <dbReference type="ARBA" id="ARBA00023125"/>
    </source>
</evidence>
<proteinExistence type="predicted"/>
<dbReference type="PANTHER" id="PTHR43537">
    <property type="entry name" value="TRANSCRIPTIONAL REGULATOR, GNTR FAMILY"/>
    <property type="match status" value="1"/>
</dbReference>
<comment type="caution">
    <text evidence="5">The sequence shown here is derived from an EMBL/GenBank/DDBJ whole genome shotgun (WGS) entry which is preliminary data.</text>
</comment>
<dbReference type="PANTHER" id="PTHR43537:SF45">
    <property type="entry name" value="GNTR FAMILY REGULATORY PROTEIN"/>
    <property type="match status" value="1"/>
</dbReference>
<dbReference type="GO" id="GO:0003700">
    <property type="term" value="F:DNA-binding transcription factor activity"/>
    <property type="evidence" value="ECO:0007669"/>
    <property type="project" value="InterPro"/>
</dbReference>
<dbReference type="EMBL" id="VFSU01000029">
    <property type="protein sequence ID" value="TPE59761.1"/>
    <property type="molecule type" value="Genomic_DNA"/>
</dbReference>
<evidence type="ECO:0000256" key="3">
    <source>
        <dbReference type="ARBA" id="ARBA00023163"/>
    </source>
</evidence>
<dbReference type="Proteomes" id="UP000319897">
    <property type="component" value="Unassembled WGS sequence"/>
</dbReference>
<feature type="domain" description="HTH gntR-type" evidence="4">
    <location>
        <begin position="10"/>
        <end position="66"/>
    </location>
</feature>
<evidence type="ECO:0000313" key="5">
    <source>
        <dbReference type="EMBL" id="TPE59761.1"/>
    </source>
</evidence>
<gene>
    <name evidence="5" type="ORF">FJQ54_12550</name>
</gene>
<keyword evidence="2" id="KW-0238">DNA-binding</keyword>
<dbReference type="OrthoDB" id="7620579at2"/>
<sequence length="214" mass="23183">MYEQDTIGGQVYRLIKAQVTSCACRPGQRLNPGQLAADADASETTVYNALRRLAAEGLVAGSRTEGFHAPPADEAHLRASYRWACALAILAVRNAAPLIGPEPEVTHFPTADGPGLVHRTEAFFERLASLPEIDECEVAMAHANDRLRAVRCLEGHLFEDGEEELAGLVDMASDPERLIPLLIRHRDRRLLAVADLARLRARGPAPGPGQGQVI</sequence>
<accession>A0A501XGJ4</accession>
<evidence type="ECO:0000313" key="6">
    <source>
        <dbReference type="Proteomes" id="UP000319897"/>
    </source>
</evidence>
<keyword evidence="6" id="KW-1185">Reference proteome</keyword>
<organism evidence="5 6">
    <name type="scientific">Sandaracinobacter neustonicus</name>
    <dbReference type="NCBI Taxonomy" id="1715348"/>
    <lineage>
        <taxon>Bacteria</taxon>
        <taxon>Pseudomonadati</taxon>
        <taxon>Pseudomonadota</taxon>
        <taxon>Alphaproteobacteria</taxon>
        <taxon>Sphingomonadales</taxon>
        <taxon>Sphingosinicellaceae</taxon>
        <taxon>Sandaracinobacter</taxon>
    </lineage>
</organism>
<reference evidence="5 6" key="1">
    <citation type="submission" date="2019-06" db="EMBL/GenBank/DDBJ databases">
        <authorList>
            <person name="Lee I."/>
            <person name="Jang G.I."/>
            <person name="Hwang C.Y."/>
        </authorList>
    </citation>
    <scope>NUCLEOTIDE SEQUENCE [LARGE SCALE GENOMIC DNA]</scope>
    <source>
        <strain evidence="5 6">PAMC 28131</strain>
    </source>
</reference>
<keyword evidence="1" id="KW-0805">Transcription regulation</keyword>
<dbReference type="Pfam" id="PF00392">
    <property type="entry name" value="GntR"/>
    <property type="match status" value="1"/>
</dbReference>
<evidence type="ECO:0000256" key="1">
    <source>
        <dbReference type="ARBA" id="ARBA00023015"/>
    </source>
</evidence>
<protein>
    <submittedName>
        <fullName evidence="5">GntR family transcriptional regulator</fullName>
    </submittedName>
</protein>
<dbReference type="InterPro" id="IPR036390">
    <property type="entry name" value="WH_DNA-bd_sf"/>
</dbReference>
<name>A0A501XGJ4_9SPHN</name>
<dbReference type="SUPFAM" id="SSF46785">
    <property type="entry name" value="Winged helix' DNA-binding domain"/>
    <property type="match status" value="1"/>
</dbReference>
<dbReference type="InterPro" id="IPR036388">
    <property type="entry name" value="WH-like_DNA-bd_sf"/>
</dbReference>
<dbReference type="RefSeq" id="WP_140928770.1">
    <property type="nucleotide sequence ID" value="NZ_VFSU01000029.1"/>
</dbReference>